<sequence length="72" mass="7859">MQSSIKSSTLPYGLKYKPSLDLFGRLACRYLIGDGTLSRIKRRWPARIALSCSCSVSNSLISTLSFLSTNAG</sequence>
<name>A0A655WEU4_VIBCL</name>
<evidence type="ECO:0000313" key="1">
    <source>
        <dbReference type="EMBL" id="CSB88709.1"/>
    </source>
</evidence>
<protein>
    <submittedName>
        <fullName evidence="1">Uncharacterized protein</fullName>
    </submittedName>
</protein>
<proteinExistence type="predicted"/>
<dbReference type="EMBL" id="CWQJ01000006">
    <property type="protein sequence ID" value="CSB88709.1"/>
    <property type="molecule type" value="Genomic_DNA"/>
</dbReference>
<dbReference type="AlphaFoldDB" id="A0A655WEU4"/>
<organism evidence="1 2">
    <name type="scientific">Vibrio cholerae</name>
    <dbReference type="NCBI Taxonomy" id="666"/>
    <lineage>
        <taxon>Bacteria</taxon>
        <taxon>Pseudomonadati</taxon>
        <taxon>Pseudomonadota</taxon>
        <taxon>Gammaproteobacteria</taxon>
        <taxon>Vibrionales</taxon>
        <taxon>Vibrionaceae</taxon>
        <taxon>Vibrio</taxon>
    </lineage>
</organism>
<reference evidence="1 2" key="1">
    <citation type="submission" date="2015-07" db="EMBL/GenBank/DDBJ databases">
        <authorList>
            <consortium name="Pathogen Informatics"/>
        </authorList>
    </citation>
    <scope>NUCLEOTIDE SEQUENCE [LARGE SCALE GENOMIC DNA]</scope>
    <source>
        <strain evidence="1 2">A325</strain>
    </source>
</reference>
<evidence type="ECO:0000313" key="2">
    <source>
        <dbReference type="Proteomes" id="UP000046067"/>
    </source>
</evidence>
<dbReference type="Proteomes" id="UP000046067">
    <property type="component" value="Unassembled WGS sequence"/>
</dbReference>
<accession>A0A655WEU4</accession>
<gene>
    <name evidence="1" type="ORF">ERS013201_01216</name>
</gene>